<feature type="region of interest" description="Disordered" evidence="6">
    <location>
        <begin position="166"/>
        <end position="201"/>
    </location>
</feature>
<dbReference type="CDD" id="cd14014">
    <property type="entry name" value="STKc_PknB_like"/>
    <property type="match status" value="1"/>
</dbReference>
<keyword evidence="3 8" id="KW-0418">Kinase</keyword>
<evidence type="ECO:0000256" key="6">
    <source>
        <dbReference type="SAM" id="MobiDB-lite"/>
    </source>
</evidence>
<dbReference type="InterPro" id="IPR008271">
    <property type="entry name" value="Ser/Thr_kinase_AS"/>
</dbReference>
<dbReference type="KEGG" id="ggr:HKW67_17760"/>
<name>A0A6M4IR77_9BACT</name>
<reference evidence="8 9" key="1">
    <citation type="submission" date="2020-05" db="EMBL/GenBank/DDBJ databases">
        <title>Complete genome sequence of Gemmatimonas greenlandica TET16.</title>
        <authorList>
            <person name="Zeng Y."/>
        </authorList>
    </citation>
    <scope>NUCLEOTIDE SEQUENCE [LARGE SCALE GENOMIC DNA]</scope>
    <source>
        <strain evidence="8 9">TET16</strain>
    </source>
</reference>
<gene>
    <name evidence="8" type="ORF">HKW67_17760</name>
</gene>
<dbReference type="InterPro" id="IPR017441">
    <property type="entry name" value="Protein_kinase_ATP_BS"/>
</dbReference>
<dbReference type="Gene3D" id="1.10.510.10">
    <property type="entry name" value="Transferase(Phosphotransferase) domain 1"/>
    <property type="match status" value="1"/>
</dbReference>
<dbReference type="GO" id="GO:0004674">
    <property type="term" value="F:protein serine/threonine kinase activity"/>
    <property type="evidence" value="ECO:0007669"/>
    <property type="project" value="TreeGrafter"/>
</dbReference>
<dbReference type="InterPro" id="IPR011990">
    <property type="entry name" value="TPR-like_helical_dom_sf"/>
</dbReference>
<dbReference type="RefSeq" id="WP_171226663.1">
    <property type="nucleotide sequence ID" value="NZ_CP053085.1"/>
</dbReference>
<protein>
    <submittedName>
        <fullName evidence="8">Protein kinase</fullName>
    </submittedName>
</protein>
<proteinExistence type="predicted"/>
<keyword evidence="1" id="KW-0808">Transferase</keyword>
<evidence type="ECO:0000313" key="9">
    <source>
        <dbReference type="Proteomes" id="UP000500938"/>
    </source>
</evidence>
<dbReference type="SMART" id="SM00220">
    <property type="entry name" value="S_TKc"/>
    <property type="match status" value="1"/>
</dbReference>
<dbReference type="Pfam" id="PF00069">
    <property type="entry name" value="Pkinase"/>
    <property type="match status" value="1"/>
</dbReference>
<evidence type="ECO:0000256" key="1">
    <source>
        <dbReference type="ARBA" id="ARBA00022679"/>
    </source>
</evidence>
<sequence>MIDTLRESLQAALGTAFLLGRELGGGGMSRVFIARDTTLEREVVVKMLSPELAQELSVERFGREIALAAALQHANIVPVLSAGVTSEGLPFYLMPFVEGASLRDRVGGGRMMPIAEVLLVLNDVARALAYAHGRGVVHRDIKSDNVMLSGGAALVTDFGIAKAMSSARTTSSDSQSTSQLTRMGTSLGSPAYMAPEQGAGDPDTDHRADLYAFGAMAYELLTGSTPFGDRPAHAQLIAHLSEAPVPVATRRADVPEPLARLLMQCLEKDPADRPRQAADVIEQLADAASASRTGTTGQFAAGATAASPVTSATNAAPRRGTRGFVIGGVALAAVAAVAWFATRGPAKAAGPDASLVAVMPFAVRDASLNVWREGLVDILARSLDGAGALRSVSPSMSIAQSPERADVTTATALGTSLGAGLVLFGDISPLGKDSVRLRAALVNVADSAVRQEVDVSGSTLRIDALADSLALRLLRAMGGSGSLAKGARISSMGTSSLAALKLYLQGQQFYRRGVVDSSQLSYEAAVATDSTFALGWRGVASVYIRTGREAAPEAQAALDRAIRLFRGGSPRDSLLLHGDALRLAVVRRTPAVNEAIADIPAVTALLTALRESTGRYPGDAELWLELGDAGYHFGELAGVSDTAILRDFARAIELDSMLLVPYVHAYGMALRMARFREAATYARGLQRLSPPTTAPYYSLQASLLDSAPSLSALAKAKIDSLPLAYVAKSLQDLGTSPEASALSLAITAHQSARLAANPTLPDSAAFAQRLLFAQAQRGKSIATPQLLTFSDRALLAQMGQLPSADLLSEARPLLARQPATLGSMFALYAGARDTASIQLLVSAFDSVDAAARARGQDRIAHYGDVARSYLALARGDTAAALRGFLALPMAMCSSAPCAATTTSRLLVQAKRDADAARLLDRAIPTAMSALNAAPLMLLRAEIAERLGDRASAQKWYARVVAQWGGGDGAVQGAVSAARAGLTRVR</sequence>
<dbReference type="Gene3D" id="1.25.40.10">
    <property type="entry name" value="Tetratricopeptide repeat domain"/>
    <property type="match status" value="1"/>
</dbReference>
<dbReference type="SUPFAM" id="SSF48452">
    <property type="entry name" value="TPR-like"/>
    <property type="match status" value="1"/>
</dbReference>
<dbReference type="AlphaFoldDB" id="A0A6M4IR77"/>
<dbReference type="InterPro" id="IPR000719">
    <property type="entry name" value="Prot_kinase_dom"/>
</dbReference>
<feature type="binding site" evidence="5">
    <location>
        <position position="46"/>
    </location>
    <ligand>
        <name>ATP</name>
        <dbReference type="ChEBI" id="CHEBI:30616"/>
    </ligand>
</feature>
<evidence type="ECO:0000259" key="7">
    <source>
        <dbReference type="PROSITE" id="PS50011"/>
    </source>
</evidence>
<dbReference type="Proteomes" id="UP000500938">
    <property type="component" value="Chromosome"/>
</dbReference>
<feature type="domain" description="Protein kinase" evidence="7">
    <location>
        <begin position="17"/>
        <end position="285"/>
    </location>
</feature>
<dbReference type="PANTHER" id="PTHR43289">
    <property type="entry name" value="MITOGEN-ACTIVATED PROTEIN KINASE KINASE KINASE 20-RELATED"/>
    <property type="match status" value="1"/>
</dbReference>
<dbReference type="PROSITE" id="PS00107">
    <property type="entry name" value="PROTEIN_KINASE_ATP"/>
    <property type="match status" value="1"/>
</dbReference>
<dbReference type="PANTHER" id="PTHR43289:SF6">
    <property type="entry name" value="SERINE_THREONINE-PROTEIN KINASE NEKL-3"/>
    <property type="match status" value="1"/>
</dbReference>
<dbReference type="EMBL" id="CP053085">
    <property type="protein sequence ID" value="QJR37230.1"/>
    <property type="molecule type" value="Genomic_DNA"/>
</dbReference>
<evidence type="ECO:0000256" key="4">
    <source>
        <dbReference type="ARBA" id="ARBA00022840"/>
    </source>
</evidence>
<dbReference type="GO" id="GO:0005524">
    <property type="term" value="F:ATP binding"/>
    <property type="evidence" value="ECO:0007669"/>
    <property type="project" value="UniProtKB-UniRule"/>
</dbReference>
<dbReference type="InterPro" id="IPR011009">
    <property type="entry name" value="Kinase-like_dom_sf"/>
</dbReference>
<organism evidence="8 9">
    <name type="scientific">Gemmatimonas groenlandica</name>
    <dbReference type="NCBI Taxonomy" id="2732249"/>
    <lineage>
        <taxon>Bacteria</taxon>
        <taxon>Pseudomonadati</taxon>
        <taxon>Gemmatimonadota</taxon>
        <taxon>Gemmatimonadia</taxon>
        <taxon>Gemmatimonadales</taxon>
        <taxon>Gemmatimonadaceae</taxon>
        <taxon>Gemmatimonas</taxon>
    </lineage>
</organism>
<keyword evidence="9" id="KW-1185">Reference proteome</keyword>
<keyword evidence="4 5" id="KW-0067">ATP-binding</keyword>
<keyword evidence="2 5" id="KW-0547">Nucleotide-binding</keyword>
<dbReference type="Gene3D" id="3.30.200.20">
    <property type="entry name" value="Phosphorylase Kinase, domain 1"/>
    <property type="match status" value="1"/>
</dbReference>
<accession>A0A6M4IR77</accession>
<evidence type="ECO:0000256" key="5">
    <source>
        <dbReference type="PROSITE-ProRule" id="PRU10141"/>
    </source>
</evidence>
<dbReference type="SUPFAM" id="SSF56112">
    <property type="entry name" value="Protein kinase-like (PK-like)"/>
    <property type="match status" value="1"/>
</dbReference>
<dbReference type="PROSITE" id="PS50011">
    <property type="entry name" value="PROTEIN_KINASE_DOM"/>
    <property type="match status" value="1"/>
</dbReference>
<evidence type="ECO:0000256" key="3">
    <source>
        <dbReference type="ARBA" id="ARBA00022777"/>
    </source>
</evidence>
<feature type="compositionally biased region" description="Low complexity" evidence="6">
    <location>
        <begin position="166"/>
        <end position="182"/>
    </location>
</feature>
<evidence type="ECO:0000256" key="2">
    <source>
        <dbReference type="ARBA" id="ARBA00022741"/>
    </source>
</evidence>
<evidence type="ECO:0000313" key="8">
    <source>
        <dbReference type="EMBL" id="QJR37230.1"/>
    </source>
</evidence>
<dbReference type="PROSITE" id="PS00108">
    <property type="entry name" value="PROTEIN_KINASE_ST"/>
    <property type="match status" value="1"/>
</dbReference>